<dbReference type="InterPro" id="IPR045845">
    <property type="entry name" value="BSK"/>
</dbReference>
<accession>A0ABD3CC95</accession>
<keyword evidence="1" id="KW-0175">Coiled coil</keyword>
<name>A0ABD3CC95_9LAMI</name>
<evidence type="ECO:0000313" key="2">
    <source>
        <dbReference type="EMBL" id="KAL3626956.1"/>
    </source>
</evidence>
<comment type="caution">
    <text evidence="2">The sequence shown here is derived from an EMBL/GenBank/DDBJ whole genome shotgun (WGS) entry which is preliminary data.</text>
</comment>
<organism evidence="2 3">
    <name type="scientific">Castilleja foliolosa</name>
    <dbReference type="NCBI Taxonomy" id="1961234"/>
    <lineage>
        <taxon>Eukaryota</taxon>
        <taxon>Viridiplantae</taxon>
        <taxon>Streptophyta</taxon>
        <taxon>Embryophyta</taxon>
        <taxon>Tracheophyta</taxon>
        <taxon>Spermatophyta</taxon>
        <taxon>Magnoliopsida</taxon>
        <taxon>eudicotyledons</taxon>
        <taxon>Gunneridae</taxon>
        <taxon>Pentapetalae</taxon>
        <taxon>asterids</taxon>
        <taxon>lamiids</taxon>
        <taxon>Lamiales</taxon>
        <taxon>Orobanchaceae</taxon>
        <taxon>Pedicularideae</taxon>
        <taxon>Castillejinae</taxon>
        <taxon>Castilleja</taxon>
    </lineage>
</organism>
<proteinExistence type="predicted"/>
<dbReference type="PANTHER" id="PTHR45863">
    <property type="entry name" value="SERINE/THREONINE-PROTEIN KINASE BSK5"/>
    <property type="match status" value="1"/>
</dbReference>
<dbReference type="AlphaFoldDB" id="A0ABD3CC95"/>
<dbReference type="GO" id="GO:0012505">
    <property type="term" value="C:endomembrane system"/>
    <property type="evidence" value="ECO:0007669"/>
    <property type="project" value="UniProtKB-SubCell"/>
</dbReference>
<evidence type="ECO:0000313" key="3">
    <source>
        <dbReference type="Proteomes" id="UP001632038"/>
    </source>
</evidence>
<gene>
    <name evidence="2" type="ORF">CASFOL_029169</name>
</gene>
<feature type="coiled-coil region" evidence="1">
    <location>
        <begin position="220"/>
        <end position="247"/>
    </location>
</feature>
<reference evidence="3" key="1">
    <citation type="journal article" date="2024" name="IScience">
        <title>Strigolactones Initiate the Formation of Haustorium-like Structures in Castilleja.</title>
        <authorList>
            <person name="Buerger M."/>
            <person name="Peterson D."/>
            <person name="Chory J."/>
        </authorList>
    </citation>
    <scope>NUCLEOTIDE SEQUENCE [LARGE SCALE GENOMIC DNA]</scope>
</reference>
<sequence length="256" mass="29316">MVLAMEAAKQGWTTISLRSKIRVVLVSVDKKSLELLLHQKKIFKADDPMEEGRVTPESIVYSFETILLVLIISGKHIPSSHDSNTISLSDRHLISTRCLQFEPRERPNPKTLFTSLISLQKDSESDGDCKRAIFPSVDKSNAGGLEFQEARRCFFNSPPPHLSLNKRCRASWASLQVKVVPKNGDRIKKNNAFVKRVMQPEEGSSFVLTERVTHDQEWLKISLRSERDKLALEVQFAQEKLARFMKEFDHQVYLHV</sequence>
<keyword evidence="3" id="KW-1185">Reference proteome</keyword>
<dbReference type="EMBL" id="JAVIJP010000040">
    <property type="protein sequence ID" value="KAL3626956.1"/>
    <property type="molecule type" value="Genomic_DNA"/>
</dbReference>
<dbReference type="GO" id="GO:0016301">
    <property type="term" value="F:kinase activity"/>
    <property type="evidence" value="ECO:0007669"/>
    <property type="project" value="UniProtKB-KW"/>
</dbReference>
<evidence type="ECO:0000256" key="1">
    <source>
        <dbReference type="SAM" id="Coils"/>
    </source>
</evidence>
<dbReference type="Proteomes" id="UP001632038">
    <property type="component" value="Unassembled WGS sequence"/>
</dbReference>
<dbReference type="PANTHER" id="PTHR45863:SF2">
    <property type="entry name" value="SERINE_THREONINE-PROTEIN KINASE BSK7-RELATED"/>
    <property type="match status" value="1"/>
</dbReference>
<dbReference type="GO" id="GO:0005524">
    <property type="term" value="F:ATP binding"/>
    <property type="evidence" value="ECO:0007669"/>
    <property type="project" value="UniProtKB-KW"/>
</dbReference>
<protein>
    <submittedName>
        <fullName evidence="2">Uncharacterized protein</fullName>
    </submittedName>
</protein>